<dbReference type="PANTHER" id="PTHR46825">
    <property type="entry name" value="D-ALANYL-D-ALANINE-CARBOXYPEPTIDASE/ENDOPEPTIDASE AMPH"/>
    <property type="match status" value="1"/>
</dbReference>
<dbReference type="InterPro" id="IPR006311">
    <property type="entry name" value="TAT_signal"/>
</dbReference>
<feature type="transmembrane region" description="Helical" evidence="2">
    <location>
        <begin position="485"/>
        <end position="510"/>
    </location>
</feature>
<dbReference type="SUPFAM" id="SSF56601">
    <property type="entry name" value="beta-lactamase/transpeptidase-like"/>
    <property type="match status" value="1"/>
</dbReference>
<dbReference type="InterPro" id="IPR001466">
    <property type="entry name" value="Beta-lactam-related"/>
</dbReference>
<organism evidence="4 5">
    <name type="scientific">Agromyces mediolanus</name>
    <name type="common">Corynebacterium mediolanum</name>
    <dbReference type="NCBI Taxonomy" id="41986"/>
    <lineage>
        <taxon>Bacteria</taxon>
        <taxon>Bacillati</taxon>
        <taxon>Actinomycetota</taxon>
        <taxon>Actinomycetes</taxon>
        <taxon>Micrococcales</taxon>
        <taxon>Microbacteriaceae</taxon>
        <taxon>Agromyces</taxon>
    </lineage>
</organism>
<evidence type="ECO:0000259" key="3">
    <source>
        <dbReference type="Pfam" id="PF00144"/>
    </source>
</evidence>
<dbReference type="AlphaFoldDB" id="A0A918FBI1"/>
<feature type="compositionally biased region" description="Basic and acidic residues" evidence="1">
    <location>
        <begin position="1"/>
        <end position="11"/>
    </location>
</feature>
<dbReference type="Gene3D" id="3.40.710.10">
    <property type="entry name" value="DD-peptidase/beta-lactamase superfamily"/>
    <property type="match status" value="1"/>
</dbReference>
<accession>A0A918FBI1</accession>
<dbReference type="PROSITE" id="PS51318">
    <property type="entry name" value="TAT"/>
    <property type="match status" value="1"/>
</dbReference>
<dbReference type="EMBL" id="BMRJ01000002">
    <property type="protein sequence ID" value="GGR27914.1"/>
    <property type="molecule type" value="Genomic_DNA"/>
</dbReference>
<keyword evidence="2" id="KW-1133">Transmembrane helix</keyword>
<evidence type="ECO:0000313" key="4">
    <source>
        <dbReference type="EMBL" id="GGR27914.1"/>
    </source>
</evidence>
<feature type="domain" description="Beta-lactamase-related" evidence="3">
    <location>
        <begin position="82"/>
        <end position="391"/>
    </location>
</feature>
<feature type="transmembrane region" description="Helical" evidence="2">
    <location>
        <begin position="456"/>
        <end position="473"/>
    </location>
</feature>
<protein>
    <submittedName>
        <fullName evidence="4">Serine hydrolase</fullName>
    </submittedName>
</protein>
<keyword evidence="2" id="KW-0472">Membrane</keyword>
<dbReference type="Proteomes" id="UP000610303">
    <property type="component" value="Unassembled WGS sequence"/>
</dbReference>
<evidence type="ECO:0000256" key="2">
    <source>
        <dbReference type="SAM" id="Phobius"/>
    </source>
</evidence>
<dbReference type="InterPro" id="IPR012338">
    <property type="entry name" value="Beta-lactam/transpept-like"/>
</dbReference>
<evidence type="ECO:0000313" key="5">
    <source>
        <dbReference type="Proteomes" id="UP000610303"/>
    </source>
</evidence>
<dbReference type="PANTHER" id="PTHR46825:SF9">
    <property type="entry name" value="BETA-LACTAMASE-RELATED DOMAIN-CONTAINING PROTEIN"/>
    <property type="match status" value="1"/>
</dbReference>
<dbReference type="InterPro" id="IPR050491">
    <property type="entry name" value="AmpC-like"/>
</dbReference>
<keyword evidence="5" id="KW-1185">Reference proteome</keyword>
<reference evidence="4" key="1">
    <citation type="journal article" date="2014" name="Int. J. Syst. Evol. Microbiol.">
        <title>Complete genome sequence of Corynebacterium casei LMG S-19264T (=DSM 44701T), isolated from a smear-ripened cheese.</title>
        <authorList>
            <consortium name="US DOE Joint Genome Institute (JGI-PGF)"/>
            <person name="Walter F."/>
            <person name="Albersmeier A."/>
            <person name="Kalinowski J."/>
            <person name="Ruckert C."/>
        </authorList>
    </citation>
    <scope>NUCLEOTIDE SEQUENCE</scope>
    <source>
        <strain evidence="4">JCM 3346</strain>
    </source>
</reference>
<sequence length="525" mass="54857">MLPQRSHERRMPASSRGVMSTPREMHTVPGMHQSLPRESALARRLALGGAAALAALLLVVGSPAGAAQAASEPPEASAPSAAQLVEDYRAVYGTPGVAAAIITGNGVERVTSGQDGDGREVTASTPFRIASISKSMTATAVMLLVERGEFGLDDPVAGLLPEFRLDDPRAGDVTVRQLLMHRSGLSIRTNDEYALPPAGSAEEAVARLADRHLAWDPGTQFEYHNTNYAIAARLVEHVSGRPFDEFLETELFAPLGMADTLATEGCSDEVPGVADGYEVVLGFAVDVPEMPGLCAGNGGVISTLDDLVRWMRFNTGATVGPLGADSLATLHRATAASDGYALGWQDRRAPSGIPLVGHGGTLATWTGDVVFSPGDGTAVVVLTNAAGSPGELSANLFATVTGDPVLPIENPFTVLNAVLLALTLVIGILLIVAIVRAPRWARRRVFAKRPLVALRLLPIALLVVAGALLPMLMNANAGLVTNWVVTVWLLPMAAILGLVCVGLGLAALVCRLAGYARARRRAATP</sequence>
<name>A0A918FBI1_AGRME</name>
<keyword evidence="2" id="KW-0812">Transmembrane</keyword>
<gene>
    <name evidence="4" type="ORF">GCM10010196_22050</name>
</gene>
<dbReference type="GO" id="GO:0016787">
    <property type="term" value="F:hydrolase activity"/>
    <property type="evidence" value="ECO:0007669"/>
    <property type="project" value="UniProtKB-KW"/>
</dbReference>
<dbReference type="Pfam" id="PF00144">
    <property type="entry name" value="Beta-lactamase"/>
    <property type="match status" value="1"/>
</dbReference>
<comment type="caution">
    <text evidence="4">The sequence shown here is derived from an EMBL/GenBank/DDBJ whole genome shotgun (WGS) entry which is preliminary data.</text>
</comment>
<evidence type="ECO:0000256" key="1">
    <source>
        <dbReference type="SAM" id="MobiDB-lite"/>
    </source>
</evidence>
<feature type="region of interest" description="Disordered" evidence="1">
    <location>
        <begin position="1"/>
        <end position="24"/>
    </location>
</feature>
<proteinExistence type="predicted"/>
<keyword evidence="4" id="KW-0378">Hydrolase</keyword>
<feature type="transmembrane region" description="Helical" evidence="2">
    <location>
        <begin position="414"/>
        <end position="435"/>
    </location>
</feature>
<reference evidence="4" key="2">
    <citation type="submission" date="2020-09" db="EMBL/GenBank/DDBJ databases">
        <authorList>
            <person name="Sun Q."/>
            <person name="Ohkuma M."/>
        </authorList>
    </citation>
    <scope>NUCLEOTIDE SEQUENCE</scope>
    <source>
        <strain evidence="4">JCM 3346</strain>
    </source>
</reference>